<evidence type="ECO:0000256" key="2">
    <source>
        <dbReference type="SAM" id="MobiDB-lite"/>
    </source>
</evidence>
<dbReference type="RefSeq" id="XP_003741976.1">
    <property type="nucleotide sequence ID" value="XM_003741928.2"/>
</dbReference>
<dbReference type="GeneID" id="100905380"/>
<dbReference type="GO" id="GO:0005829">
    <property type="term" value="C:cytosol"/>
    <property type="evidence" value="ECO:0007669"/>
    <property type="project" value="TreeGrafter"/>
</dbReference>
<feature type="domain" description="Activator of Hsp90 ATPase AHSA1-like N-terminal" evidence="3">
    <location>
        <begin position="29"/>
        <end position="165"/>
    </location>
</feature>
<dbReference type="Pfam" id="PF08327">
    <property type="entry name" value="AHSA1"/>
    <property type="match status" value="1"/>
</dbReference>
<keyword evidence="4" id="KW-1185">Reference proteome</keyword>
<dbReference type="AlphaFoldDB" id="A0AAJ6QS08"/>
<dbReference type="GO" id="GO:0006457">
    <property type="term" value="P:protein folding"/>
    <property type="evidence" value="ECO:0007669"/>
    <property type="project" value="TreeGrafter"/>
</dbReference>
<dbReference type="InterPro" id="IPR013538">
    <property type="entry name" value="ASHA1/2-like_C"/>
</dbReference>
<evidence type="ECO:0000313" key="5">
    <source>
        <dbReference type="RefSeq" id="XP_003741976.1"/>
    </source>
</evidence>
<comment type="similarity">
    <text evidence="1">Belongs to the AHA1 family.</text>
</comment>
<proteinExistence type="inferred from homology"/>
<dbReference type="PANTHER" id="PTHR13009">
    <property type="entry name" value="HEAT SHOCK PROTEIN 90 HSP90 CO-CHAPERONE AHA-1"/>
    <property type="match status" value="1"/>
</dbReference>
<evidence type="ECO:0000259" key="3">
    <source>
        <dbReference type="SMART" id="SM01000"/>
    </source>
</evidence>
<keyword evidence="5" id="KW-0346">Stress response</keyword>
<dbReference type="SUPFAM" id="SSF103111">
    <property type="entry name" value="Activator of Hsp90 ATPase, Aha1"/>
    <property type="match status" value="1"/>
</dbReference>
<feature type="region of interest" description="Disordered" evidence="2">
    <location>
        <begin position="183"/>
        <end position="204"/>
    </location>
</feature>
<dbReference type="GO" id="GO:0001671">
    <property type="term" value="F:ATPase activator activity"/>
    <property type="evidence" value="ECO:0007669"/>
    <property type="project" value="InterPro"/>
</dbReference>
<organism evidence="4 5">
    <name type="scientific">Galendromus occidentalis</name>
    <name type="common">western predatory mite</name>
    <dbReference type="NCBI Taxonomy" id="34638"/>
    <lineage>
        <taxon>Eukaryota</taxon>
        <taxon>Metazoa</taxon>
        <taxon>Ecdysozoa</taxon>
        <taxon>Arthropoda</taxon>
        <taxon>Chelicerata</taxon>
        <taxon>Arachnida</taxon>
        <taxon>Acari</taxon>
        <taxon>Parasitiformes</taxon>
        <taxon>Mesostigmata</taxon>
        <taxon>Gamasina</taxon>
        <taxon>Phytoseioidea</taxon>
        <taxon>Phytoseiidae</taxon>
        <taxon>Typhlodrominae</taxon>
        <taxon>Galendromus</taxon>
    </lineage>
</organism>
<evidence type="ECO:0000313" key="4">
    <source>
        <dbReference type="Proteomes" id="UP000694867"/>
    </source>
</evidence>
<gene>
    <name evidence="5" type="primary">LOC100905380</name>
</gene>
<dbReference type="PANTHER" id="PTHR13009:SF22">
    <property type="entry name" value="LD43819P"/>
    <property type="match status" value="1"/>
</dbReference>
<sequence>MAKWGEGDPRWIVEERPDATNVNNWHWTEKDATQWSKDKLNALFTNLEIEDTILSVTITEVSKFEGDAVVNNRKAKLIFIYDLNLELSWEGRCAGSDEVVKGKVEIPNLSEENDLDEIVIDVMLSDPTSGFVAEKIKAMMRSKGVDVIRDKLSDYLNALRADYSQGLILPTKGGNLNVTSTKGKTGLNKTSTYHPPKQDAGTSGVKINTTNLTMEEEFKCTAYELYRVFTVQDMVQAFSQGPAEIVAEIGGKILMLDTNVSGKFLTLNPPDRLEFSWRFKSWPAEHYSKVSMTLDQTNDSTKLKMIQEGVPEAELERTRAGWQRYYFDAIKRTFGFGAILSGGGF</sequence>
<dbReference type="Proteomes" id="UP000694867">
    <property type="component" value="Unplaced"/>
</dbReference>
<dbReference type="Gene3D" id="3.30.530.20">
    <property type="match status" value="1"/>
</dbReference>
<dbReference type="KEGG" id="goe:100905380"/>
<evidence type="ECO:0000256" key="1">
    <source>
        <dbReference type="ARBA" id="ARBA00006817"/>
    </source>
</evidence>
<dbReference type="InterPro" id="IPR023393">
    <property type="entry name" value="START-like_dom_sf"/>
</dbReference>
<dbReference type="Gene3D" id="3.15.10.20">
    <property type="entry name" value="Activator of Hsp90 ATPase Aha1, N-terminal domain"/>
    <property type="match status" value="1"/>
</dbReference>
<dbReference type="InterPro" id="IPR015310">
    <property type="entry name" value="AHSA1-like_N"/>
</dbReference>
<accession>A0AAJ6QS08</accession>
<name>A0AAJ6QS08_9ACAR</name>
<dbReference type="GO" id="GO:0051087">
    <property type="term" value="F:protein-folding chaperone binding"/>
    <property type="evidence" value="ECO:0007669"/>
    <property type="project" value="InterPro"/>
</dbReference>
<protein>
    <submittedName>
        <fullName evidence="5">Activator of 90 kDa heat shock protein ATPase homolog 1</fullName>
    </submittedName>
</protein>
<dbReference type="CDD" id="cd08892">
    <property type="entry name" value="SRPBCC_Aha1"/>
    <property type="match status" value="1"/>
</dbReference>
<reference evidence="5" key="1">
    <citation type="submission" date="2025-08" db="UniProtKB">
        <authorList>
            <consortium name="RefSeq"/>
        </authorList>
    </citation>
    <scope>IDENTIFICATION</scope>
</reference>
<dbReference type="SUPFAM" id="SSF55961">
    <property type="entry name" value="Bet v1-like"/>
    <property type="match status" value="1"/>
</dbReference>
<dbReference type="Pfam" id="PF09229">
    <property type="entry name" value="Aha1_N"/>
    <property type="match status" value="1"/>
</dbReference>
<dbReference type="InterPro" id="IPR036338">
    <property type="entry name" value="Aha1"/>
</dbReference>
<feature type="compositionally biased region" description="Polar residues" evidence="2">
    <location>
        <begin position="183"/>
        <end position="193"/>
    </location>
</feature>
<dbReference type="SMART" id="SM01000">
    <property type="entry name" value="Aha1_N"/>
    <property type="match status" value="1"/>
</dbReference>